<dbReference type="Proteomes" id="UP001222027">
    <property type="component" value="Unassembled WGS sequence"/>
</dbReference>
<evidence type="ECO:0000256" key="1">
    <source>
        <dbReference type="SAM" id="MobiDB-lite"/>
    </source>
</evidence>
<reference evidence="2 3" key="1">
    <citation type="submission" date="2022-12" db="EMBL/GenBank/DDBJ databases">
        <title>Chromosome-scale assembly of the Ensete ventricosum genome.</title>
        <authorList>
            <person name="Dussert Y."/>
            <person name="Stocks J."/>
            <person name="Wendawek A."/>
            <person name="Woldeyes F."/>
            <person name="Nichols R.A."/>
            <person name="Borrell J.S."/>
        </authorList>
    </citation>
    <scope>NUCLEOTIDE SEQUENCE [LARGE SCALE GENOMIC DNA]</scope>
    <source>
        <strain evidence="3">cv. Maze</strain>
        <tissue evidence="2">Seeds</tissue>
    </source>
</reference>
<protein>
    <submittedName>
        <fullName evidence="2">Uncharacterized protein</fullName>
    </submittedName>
</protein>
<keyword evidence="3" id="KW-1185">Reference proteome</keyword>
<evidence type="ECO:0000313" key="3">
    <source>
        <dbReference type="Proteomes" id="UP001222027"/>
    </source>
</evidence>
<comment type="caution">
    <text evidence="2">The sequence shown here is derived from an EMBL/GenBank/DDBJ whole genome shotgun (WGS) entry which is preliminary data.</text>
</comment>
<name>A0AAV8RZM3_ENSVE</name>
<dbReference type="AlphaFoldDB" id="A0AAV8RZM3"/>
<feature type="compositionally biased region" description="Low complexity" evidence="1">
    <location>
        <begin position="57"/>
        <end position="75"/>
    </location>
</feature>
<organism evidence="2 3">
    <name type="scientific">Ensete ventricosum</name>
    <name type="common">Abyssinian banana</name>
    <name type="synonym">Musa ensete</name>
    <dbReference type="NCBI Taxonomy" id="4639"/>
    <lineage>
        <taxon>Eukaryota</taxon>
        <taxon>Viridiplantae</taxon>
        <taxon>Streptophyta</taxon>
        <taxon>Embryophyta</taxon>
        <taxon>Tracheophyta</taxon>
        <taxon>Spermatophyta</taxon>
        <taxon>Magnoliopsida</taxon>
        <taxon>Liliopsida</taxon>
        <taxon>Zingiberales</taxon>
        <taxon>Musaceae</taxon>
        <taxon>Ensete</taxon>
    </lineage>
</organism>
<evidence type="ECO:0000313" key="2">
    <source>
        <dbReference type="EMBL" id="KAJ8512673.1"/>
    </source>
</evidence>
<gene>
    <name evidence="2" type="ORF">OPV22_003107</name>
</gene>
<proteinExistence type="predicted"/>
<sequence length="155" mass="15632">MVFGPFGPFLPRLRGECCSLLGEVRRRIPLPGAAAFFYRLCLLPTKPPISGDKRAKAAGAAAPSSAGSGAKRAGATVHSSLSPGRKGTGVAGGSDHKRVDGAGDAAPSSSSPLAPGPPDPGKAPSSTSSFCVLSSGVSDRFKNASQDFIEFDDSS</sequence>
<feature type="region of interest" description="Disordered" evidence="1">
    <location>
        <begin position="52"/>
        <end position="129"/>
    </location>
</feature>
<dbReference type="EMBL" id="JAQQAF010000001">
    <property type="protein sequence ID" value="KAJ8512673.1"/>
    <property type="molecule type" value="Genomic_DNA"/>
</dbReference>
<accession>A0AAV8RZM3</accession>
<feature type="compositionally biased region" description="Low complexity" evidence="1">
    <location>
        <begin position="102"/>
        <end position="113"/>
    </location>
</feature>